<proteinExistence type="predicted"/>
<name>A0ABR1HZ08_9HYPO</name>
<keyword evidence="2" id="KW-1185">Reference proteome</keyword>
<reference evidence="1 2" key="1">
    <citation type="journal article" date="2025" name="Microbiol. Resour. Announc.">
        <title>Draft genome sequences for Neonectria magnoliae and Neonectria punicea, canker pathogens of Liriodendron tulipifera and Acer saccharum in West Virginia.</title>
        <authorList>
            <person name="Petronek H.M."/>
            <person name="Kasson M.T."/>
            <person name="Metheny A.M."/>
            <person name="Stauder C.M."/>
            <person name="Lovett B."/>
            <person name="Lynch S.C."/>
            <person name="Garnas J.R."/>
            <person name="Kasson L.R."/>
            <person name="Stajich J.E."/>
        </authorList>
    </citation>
    <scope>NUCLEOTIDE SEQUENCE [LARGE SCALE GENOMIC DNA]</scope>
    <source>
        <strain evidence="1 2">NRRL 64651</strain>
    </source>
</reference>
<accession>A0ABR1HZ08</accession>
<organism evidence="1 2">
    <name type="scientific">Neonectria magnoliae</name>
    <dbReference type="NCBI Taxonomy" id="2732573"/>
    <lineage>
        <taxon>Eukaryota</taxon>
        <taxon>Fungi</taxon>
        <taxon>Dikarya</taxon>
        <taxon>Ascomycota</taxon>
        <taxon>Pezizomycotina</taxon>
        <taxon>Sordariomycetes</taxon>
        <taxon>Hypocreomycetidae</taxon>
        <taxon>Hypocreales</taxon>
        <taxon>Nectriaceae</taxon>
        <taxon>Neonectria</taxon>
    </lineage>
</organism>
<dbReference type="Proteomes" id="UP001498421">
    <property type="component" value="Unassembled WGS sequence"/>
</dbReference>
<sequence>MAAAVISVAPHDFSKRFWGTGAFNLDLIGWADMVSRQEDGGFLARSRRRIPTWPPATVTQVLYIDKSNKLSSKRPIGESSIYMFKAEPDAPTPTMGGPLLFNGGTRFMGDQNTMNIYPQMRMQRRKRRTMTQILKALAVRMASTIHGVYMMRTTALVPQQLRDPALEMIPMTKNMVTSVAGYLDLVTPQSSAPPPVFGALPKVDRQDAPHSY</sequence>
<dbReference type="Gene3D" id="2.60.120.260">
    <property type="entry name" value="Galactose-binding domain-like"/>
    <property type="match status" value="1"/>
</dbReference>
<gene>
    <name evidence="1" type="ORF">QQZ08_007238</name>
</gene>
<evidence type="ECO:0000313" key="1">
    <source>
        <dbReference type="EMBL" id="KAK7426209.1"/>
    </source>
</evidence>
<evidence type="ECO:0000313" key="2">
    <source>
        <dbReference type="Proteomes" id="UP001498421"/>
    </source>
</evidence>
<dbReference type="EMBL" id="JAZAVK010000069">
    <property type="protein sequence ID" value="KAK7426209.1"/>
    <property type="molecule type" value="Genomic_DNA"/>
</dbReference>
<comment type="caution">
    <text evidence="1">The sequence shown here is derived from an EMBL/GenBank/DDBJ whole genome shotgun (WGS) entry which is preliminary data.</text>
</comment>
<protein>
    <submittedName>
        <fullName evidence="1">Uncharacterized protein</fullName>
    </submittedName>
</protein>